<dbReference type="RefSeq" id="WP_166284461.1">
    <property type="nucleotide sequence ID" value="NZ_JAANNP010000077.1"/>
</dbReference>
<evidence type="ECO:0000313" key="1">
    <source>
        <dbReference type="EMBL" id="NHC15981.1"/>
    </source>
</evidence>
<feature type="non-terminal residue" evidence="1">
    <location>
        <position position="73"/>
    </location>
</feature>
<organism evidence="1 2">
    <name type="scientific">Motilibacter deserti</name>
    <dbReference type="NCBI Taxonomy" id="2714956"/>
    <lineage>
        <taxon>Bacteria</taxon>
        <taxon>Bacillati</taxon>
        <taxon>Actinomycetota</taxon>
        <taxon>Actinomycetes</taxon>
        <taxon>Motilibacterales</taxon>
        <taxon>Motilibacteraceae</taxon>
        <taxon>Motilibacter</taxon>
    </lineage>
</organism>
<evidence type="ECO:0000313" key="2">
    <source>
        <dbReference type="Proteomes" id="UP000800981"/>
    </source>
</evidence>
<keyword evidence="2" id="KW-1185">Reference proteome</keyword>
<proteinExistence type="predicted"/>
<reference evidence="1 2" key="1">
    <citation type="submission" date="2020-03" db="EMBL/GenBank/DDBJ databases">
        <title>Two novel Motilibacter sp.</title>
        <authorList>
            <person name="Liu S."/>
        </authorList>
    </citation>
    <scope>NUCLEOTIDE SEQUENCE [LARGE SCALE GENOMIC DNA]</scope>
    <source>
        <strain evidence="1 2">E257</strain>
    </source>
</reference>
<name>A0ABX0H0W1_9ACTN</name>
<gene>
    <name evidence="1" type="ORF">G9H71_19540</name>
</gene>
<comment type="caution">
    <text evidence="1">The sequence shown here is derived from an EMBL/GenBank/DDBJ whole genome shotgun (WGS) entry which is preliminary data.</text>
</comment>
<protein>
    <submittedName>
        <fullName evidence="1">Uncharacterized protein</fullName>
    </submittedName>
</protein>
<feature type="non-terminal residue" evidence="1">
    <location>
        <position position="1"/>
    </location>
</feature>
<dbReference type="Proteomes" id="UP000800981">
    <property type="component" value="Unassembled WGS sequence"/>
</dbReference>
<sequence>TTLLAPWISPEPGLFPLMKAIGDQARTGGLAESQARAFQASVLTAWTAPDNGDTTGARTTLQALRATIDSAKA</sequence>
<accession>A0ABX0H0W1</accession>
<dbReference type="EMBL" id="JAANNP010000077">
    <property type="protein sequence ID" value="NHC15981.1"/>
    <property type="molecule type" value="Genomic_DNA"/>
</dbReference>